<proteinExistence type="predicted"/>
<protein>
    <submittedName>
        <fullName evidence="2">Phage holin</fullName>
    </submittedName>
</protein>
<comment type="caution">
    <text evidence="2">The sequence shown here is derived from an EMBL/GenBank/DDBJ whole genome shotgun (WGS) entry which is preliminary data.</text>
</comment>
<feature type="transmembrane region" description="Helical" evidence="1">
    <location>
        <begin position="95"/>
        <end position="113"/>
    </location>
</feature>
<keyword evidence="1" id="KW-0472">Membrane</keyword>
<gene>
    <name evidence="2" type="ORF">ERS137959_03344</name>
</gene>
<accession>A0ABP1Y966</accession>
<evidence type="ECO:0000313" key="3">
    <source>
        <dbReference type="Proteomes" id="UP000041601"/>
    </source>
</evidence>
<name>A0ABP1Y966_YEREN</name>
<dbReference type="RefSeq" id="WP_072087360.1">
    <property type="nucleotide sequence ID" value="NZ_CPXJ01000045.1"/>
</dbReference>
<organism evidence="2 3">
    <name type="scientific">Yersinia enterocolitica</name>
    <dbReference type="NCBI Taxonomy" id="630"/>
    <lineage>
        <taxon>Bacteria</taxon>
        <taxon>Pseudomonadati</taxon>
        <taxon>Pseudomonadota</taxon>
        <taxon>Gammaproteobacteria</taxon>
        <taxon>Enterobacterales</taxon>
        <taxon>Yersiniaceae</taxon>
        <taxon>Yersinia</taxon>
    </lineage>
</organism>
<evidence type="ECO:0000256" key="1">
    <source>
        <dbReference type="SAM" id="Phobius"/>
    </source>
</evidence>
<dbReference type="EMBL" id="CPXJ01000045">
    <property type="protein sequence ID" value="CNE24797.1"/>
    <property type="molecule type" value="Genomic_DNA"/>
</dbReference>
<sequence length="132" mass="14206">MRMPEKDPGWLGALFAFYSLHSTPINGFLVGFIVAFRRVVWGGGRLREGIGEGLVCGLVGVNLGPIVAPLIIRLIDSIPWLNGALAEVAAGKIEIFVSCMIGMVGLSAIREIAFRLVKRKVGVSDANQSERN</sequence>
<feature type="transmembrane region" description="Helical" evidence="1">
    <location>
        <begin position="54"/>
        <end position="75"/>
    </location>
</feature>
<dbReference type="Proteomes" id="UP000041601">
    <property type="component" value="Unassembled WGS sequence"/>
</dbReference>
<dbReference type="InterPro" id="IPR006481">
    <property type="entry name" value="Phage_lambda_GpS_holin"/>
</dbReference>
<keyword evidence="1" id="KW-0812">Transmembrane</keyword>
<keyword evidence="1" id="KW-1133">Transmembrane helix</keyword>
<evidence type="ECO:0000313" key="2">
    <source>
        <dbReference type="EMBL" id="CNE24797.1"/>
    </source>
</evidence>
<keyword evidence="3" id="KW-1185">Reference proteome</keyword>
<reference evidence="2 3" key="1">
    <citation type="submission" date="2015-03" db="EMBL/GenBank/DDBJ databases">
        <authorList>
            <consortium name="Pathogen Informatics"/>
            <person name="Murphy D."/>
        </authorList>
    </citation>
    <scope>NUCLEOTIDE SEQUENCE [LARGE SCALE GENOMIC DNA]</scope>
    <source>
        <strain evidence="2 3">IP05342</strain>
    </source>
</reference>
<dbReference type="Pfam" id="PF05106">
    <property type="entry name" value="Phage_holin_3_1"/>
    <property type="match status" value="1"/>
</dbReference>
<feature type="transmembrane region" description="Helical" evidence="1">
    <location>
        <begin position="12"/>
        <end position="34"/>
    </location>
</feature>